<evidence type="ECO:0000256" key="4">
    <source>
        <dbReference type="ARBA" id="ARBA00022679"/>
    </source>
</evidence>
<dbReference type="RefSeq" id="WP_305990127.1">
    <property type="nucleotide sequence ID" value="NZ_JAVAMP010000001.1"/>
</dbReference>
<dbReference type="InterPro" id="IPR015424">
    <property type="entry name" value="PyrdxlP-dep_Trfase"/>
</dbReference>
<dbReference type="EC" id="2.8.1.7" evidence="3"/>
<evidence type="ECO:0000256" key="5">
    <source>
        <dbReference type="ARBA" id="ARBA00022723"/>
    </source>
</evidence>
<comment type="caution">
    <text evidence="12">The sequence shown here is derived from an EMBL/GenBank/DDBJ whole genome shotgun (WGS) entry which is preliminary data.</text>
</comment>
<dbReference type="InterPro" id="IPR015422">
    <property type="entry name" value="PyrdxlP-dep_Trfase_small"/>
</dbReference>
<comment type="cofactor">
    <cofactor evidence="1 10">
        <name>pyridoxal 5'-phosphate</name>
        <dbReference type="ChEBI" id="CHEBI:597326"/>
    </cofactor>
</comment>
<dbReference type="PANTHER" id="PTHR11601:SF34">
    <property type="entry name" value="CYSTEINE DESULFURASE"/>
    <property type="match status" value="1"/>
</dbReference>
<dbReference type="EMBL" id="JAVAMP010000001">
    <property type="protein sequence ID" value="MDP5272824.1"/>
    <property type="molecule type" value="Genomic_DNA"/>
</dbReference>
<sequence>MSQYFDYNATTPLDKQVAQEISEHLFSFGNPSSTHHFGKMAKEKMDHARKQAADLIGASSTNIFFTSGGTEGNNMILKGWLQSFSASPGHIITSCIEHPSILNVCNYFEENGFEVTYLPVNELGYVEPKHVELAIQENTQLISIMSANNEIGTIQAISEISSIANQRDIFFHTDAVQAIGKFPLDVKELNVHALTFSAHKFNGPKGIGAVYLKNPSDIFPLIIGGGQEQELRNGTENMIGIIGLGKACEVTKNELEWQREHCQILKQSLIEKLKEIPDCFVNGDVDSQRTLPNTLNIRLNNIRGEAIAAILNEQYRIAVSLGSACSATKKNLSHVLLSIGLNEDEIRSSIRISFGKYTTEEDIHFFVNALTNTVSNLRRFLPTEVQGVN</sequence>
<reference evidence="12 13" key="1">
    <citation type="submission" date="2023-08" db="EMBL/GenBank/DDBJ databases">
        <authorList>
            <person name="Park J.-S."/>
        </authorList>
    </citation>
    <scope>NUCLEOTIDE SEQUENCE [LARGE SCALE GENOMIC DNA]</scope>
    <source>
        <strain evidence="12 13">2205SS18-9</strain>
    </source>
</reference>
<dbReference type="Proteomes" id="UP001231941">
    <property type="component" value="Unassembled WGS sequence"/>
</dbReference>
<dbReference type="InterPro" id="IPR000192">
    <property type="entry name" value="Aminotrans_V_dom"/>
</dbReference>
<evidence type="ECO:0000256" key="10">
    <source>
        <dbReference type="RuleBase" id="RU004504"/>
    </source>
</evidence>
<name>A0ABT9ITZ9_9BACL</name>
<keyword evidence="5" id="KW-0479">Metal-binding</keyword>
<keyword evidence="6" id="KW-0663">Pyridoxal phosphate</keyword>
<accession>A0ABT9ITZ9</accession>
<dbReference type="PIRSF" id="PIRSF005572">
    <property type="entry name" value="NifS"/>
    <property type="match status" value="1"/>
</dbReference>
<protein>
    <recommendedName>
        <fullName evidence="3">cysteine desulfurase</fullName>
        <ecNumber evidence="3">2.8.1.7</ecNumber>
    </recommendedName>
</protein>
<dbReference type="PROSITE" id="PS00595">
    <property type="entry name" value="AA_TRANSFER_CLASS_5"/>
    <property type="match status" value="1"/>
</dbReference>
<dbReference type="Gene3D" id="3.90.1150.10">
    <property type="entry name" value="Aspartate Aminotransferase, domain 1"/>
    <property type="match status" value="1"/>
</dbReference>
<dbReference type="PANTHER" id="PTHR11601">
    <property type="entry name" value="CYSTEINE DESULFURYLASE FAMILY MEMBER"/>
    <property type="match status" value="1"/>
</dbReference>
<keyword evidence="13" id="KW-1185">Reference proteome</keyword>
<comment type="catalytic activity">
    <reaction evidence="9">
        <text>(sulfur carrier)-H + L-cysteine = (sulfur carrier)-SH + L-alanine</text>
        <dbReference type="Rhea" id="RHEA:43892"/>
        <dbReference type="Rhea" id="RHEA-COMP:14737"/>
        <dbReference type="Rhea" id="RHEA-COMP:14739"/>
        <dbReference type="ChEBI" id="CHEBI:29917"/>
        <dbReference type="ChEBI" id="CHEBI:35235"/>
        <dbReference type="ChEBI" id="CHEBI:57972"/>
        <dbReference type="ChEBI" id="CHEBI:64428"/>
        <dbReference type="EC" id="2.8.1.7"/>
    </reaction>
</comment>
<evidence type="ECO:0000256" key="8">
    <source>
        <dbReference type="ARBA" id="ARBA00023014"/>
    </source>
</evidence>
<evidence type="ECO:0000256" key="3">
    <source>
        <dbReference type="ARBA" id="ARBA00012239"/>
    </source>
</evidence>
<proteinExistence type="inferred from homology"/>
<dbReference type="InterPro" id="IPR020578">
    <property type="entry name" value="Aminotrans_V_PyrdxlP_BS"/>
</dbReference>
<evidence type="ECO:0000256" key="7">
    <source>
        <dbReference type="ARBA" id="ARBA00023004"/>
    </source>
</evidence>
<keyword evidence="7" id="KW-0408">Iron</keyword>
<evidence type="ECO:0000256" key="6">
    <source>
        <dbReference type="ARBA" id="ARBA00022898"/>
    </source>
</evidence>
<evidence type="ECO:0000256" key="9">
    <source>
        <dbReference type="ARBA" id="ARBA00050776"/>
    </source>
</evidence>
<keyword evidence="8" id="KW-0411">Iron-sulfur</keyword>
<keyword evidence="4" id="KW-0808">Transferase</keyword>
<evidence type="ECO:0000313" key="13">
    <source>
        <dbReference type="Proteomes" id="UP001231941"/>
    </source>
</evidence>
<dbReference type="Gene3D" id="1.10.260.50">
    <property type="match status" value="1"/>
</dbReference>
<evidence type="ECO:0000313" key="12">
    <source>
        <dbReference type="EMBL" id="MDP5272824.1"/>
    </source>
</evidence>
<evidence type="ECO:0000256" key="2">
    <source>
        <dbReference type="ARBA" id="ARBA00006490"/>
    </source>
</evidence>
<evidence type="ECO:0000256" key="1">
    <source>
        <dbReference type="ARBA" id="ARBA00001933"/>
    </source>
</evidence>
<dbReference type="Gene3D" id="3.40.640.10">
    <property type="entry name" value="Type I PLP-dependent aspartate aminotransferase-like (Major domain)"/>
    <property type="match status" value="1"/>
</dbReference>
<dbReference type="InterPro" id="IPR015421">
    <property type="entry name" value="PyrdxlP-dep_Trfase_major"/>
</dbReference>
<dbReference type="InterPro" id="IPR016454">
    <property type="entry name" value="Cysteine_dSase"/>
</dbReference>
<comment type="similarity">
    <text evidence="2">Belongs to the class-V pyridoxal-phosphate-dependent aminotransferase family. NifS/IscS subfamily.</text>
</comment>
<evidence type="ECO:0000259" key="11">
    <source>
        <dbReference type="Pfam" id="PF00266"/>
    </source>
</evidence>
<dbReference type="SUPFAM" id="SSF53383">
    <property type="entry name" value="PLP-dependent transferases"/>
    <property type="match status" value="1"/>
</dbReference>
<gene>
    <name evidence="12" type="ORF">Q5Y73_01755</name>
</gene>
<organism evidence="12 13">
    <name type="scientific">Chengkuizengella axinellae</name>
    <dbReference type="NCBI Taxonomy" id="3064388"/>
    <lineage>
        <taxon>Bacteria</taxon>
        <taxon>Bacillati</taxon>
        <taxon>Bacillota</taxon>
        <taxon>Bacilli</taxon>
        <taxon>Bacillales</taxon>
        <taxon>Paenibacillaceae</taxon>
        <taxon>Chengkuizengella</taxon>
    </lineage>
</organism>
<feature type="domain" description="Aminotransferase class V" evidence="11">
    <location>
        <begin position="4"/>
        <end position="364"/>
    </location>
</feature>
<dbReference type="Pfam" id="PF00266">
    <property type="entry name" value="Aminotran_5"/>
    <property type="match status" value="1"/>
</dbReference>